<dbReference type="InterPro" id="IPR038922">
    <property type="entry name" value="HYPK_UBA"/>
</dbReference>
<dbReference type="CDD" id="cd14361">
    <property type="entry name" value="UBA_HYPK"/>
    <property type="match status" value="1"/>
</dbReference>
<proteinExistence type="predicted"/>
<evidence type="ECO:0000313" key="3">
    <source>
        <dbReference type="Proteomes" id="UP000271889"/>
    </source>
</evidence>
<dbReference type="AlphaFoldDB" id="A0A3P6SKC8"/>
<dbReference type="Proteomes" id="UP000271889">
    <property type="component" value="Unassembled WGS sequence"/>
</dbReference>
<protein>
    <recommendedName>
        <fullName evidence="1">Nascent polypeptide-associated complex subunit alpha-like UBA domain-containing protein</fullName>
    </recommendedName>
</protein>
<evidence type="ECO:0000259" key="1">
    <source>
        <dbReference type="Pfam" id="PF19026"/>
    </source>
</evidence>
<keyword evidence="3" id="KW-1185">Reference proteome</keyword>
<reference evidence="2 3" key="1">
    <citation type="submission" date="2018-11" db="EMBL/GenBank/DDBJ databases">
        <authorList>
            <consortium name="Pathogen Informatics"/>
        </authorList>
    </citation>
    <scope>NUCLEOTIDE SEQUENCE [LARGE SCALE GENOMIC DNA]</scope>
</reference>
<organism evidence="2 3">
    <name type="scientific">Cylicostephanus goldi</name>
    <name type="common">Nematode worm</name>
    <dbReference type="NCBI Taxonomy" id="71465"/>
    <lineage>
        <taxon>Eukaryota</taxon>
        <taxon>Metazoa</taxon>
        <taxon>Ecdysozoa</taxon>
        <taxon>Nematoda</taxon>
        <taxon>Chromadorea</taxon>
        <taxon>Rhabditida</taxon>
        <taxon>Rhabditina</taxon>
        <taxon>Rhabditomorpha</taxon>
        <taxon>Strongyloidea</taxon>
        <taxon>Strongylidae</taxon>
        <taxon>Cylicostephanus</taxon>
    </lineage>
</organism>
<name>A0A3P6SKC8_CYLGO</name>
<gene>
    <name evidence="2" type="ORF">CGOC_LOCUS7228</name>
</gene>
<accession>A0A3P6SKC8</accession>
<sequence length="36" mass="4037">MIMNELELPKSVVERKLVEVNGDPIAAMKSFMGFDP</sequence>
<dbReference type="EMBL" id="UYRV01024847">
    <property type="protein sequence ID" value="VDK76402.1"/>
    <property type="molecule type" value="Genomic_DNA"/>
</dbReference>
<dbReference type="InterPro" id="IPR044034">
    <property type="entry name" value="NAC-like_UBA"/>
</dbReference>
<dbReference type="Pfam" id="PF19026">
    <property type="entry name" value="UBA_HYPK"/>
    <property type="match status" value="1"/>
</dbReference>
<feature type="domain" description="Nascent polypeptide-associated complex subunit alpha-like UBA" evidence="1">
    <location>
        <begin position="1"/>
        <end position="31"/>
    </location>
</feature>
<evidence type="ECO:0000313" key="2">
    <source>
        <dbReference type="EMBL" id="VDK76402.1"/>
    </source>
</evidence>
<dbReference type="OrthoDB" id="285219at2759"/>